<keyword evidence="3 12" id="KW-0479">Metal-binding</keyword>
<keyword evidence="2 9" id="KW-0540">Nuclease</keyword>
<dbReference type="InterPro" id="IPR055132">
    <property type="entry name" value="RNase_J_b_CASP"/>
</dbReference>
<dbReference type="GO" id="GO:0008270">
    <property type="term" value="F:zinc ion binding"/>
    <property type="evidence" value="ECO:0007669"/>
    <property type="project" value="InterPro"/>
</dbReference>
<keyword evidence="9" id="KW-0698">rRNA processing</keyword>
<keyword evidence="12" id="KW-0106">Calcium</keyword>
<evidence type="ECO:0000256" key="6">
    <source>
        <dbReference type="ARBA" id="ARBA00022833"/>
    </source>
</evidence>
<evidence type="ECO:0000256" key="3">
    <source>
        <dbReference type="ARBA" id="ARBA00022723"/>
    </source>
</evidence>
<dbReference type="Proteomes" id="UP000177942">
    <property type="component" value="Unassembled WGS sequence"/>
</dbReference>
<feature type="binding site" evidence="12">
    <location>
        <position position="451"/>
    </location>
    <ligand>
        <name>Ca(2+)</name>
        <dbReference type="ChEBI" id="CHEBI:29108"/>
    </ligand>
</feature>
<keyword evidence="1 9" id="KW-0963">Cytoplasm</keyword>
<feature type="binding site" evidence="12">
    <location>
        <position position="56"/>
    </location>
    <ligand>
        <name>Ca(2+)</name>
        <dbReference type="ChEBI" id="CHEBI:29108"/>
    </ligand>
</feature>
<dbReference type="GO" id="GO:0004534">
    <property type="term" value="F:5'-3' RNA exonuclease activity"/>
    <property type="evidence" value="ECO:0007669"/>
    <property type="project" value="UniProtKB-UniRule"/>
</dbReference>
<sequence>MTRNLKSSDDKDVLKFVPLGGLEEIGRNMMFFEYEDEIVIIDIGIQFPEEETPGIDYIIPNVNYLQPKKQNIKGIILTHAHYDHIGAIPYLIEKLGNPPIYCTELTKHIVLKRQEDFPNAPKLNIETIKSGDEVKISKHFSAKFFGVEHNIPDTTGVVLKTPIGNIVHFADFKIGYDAKGNPERLEEFEKVGKEKILALLIDSTNAEEPGHSLSERVVEKNLEELFKKSENRIIVAIFASLLTRIAEILKIAERLGRRVALSGRTMKTNIQISQNLGYIKVKKGTIMPLEEINKYRDDKILILTTGAQGEPNASLMKIVNGEHRHVNIKRGDTVIFSSSAIPGNERSIQVLRDNLTRQGAKVYYSKIVDVHSSGHAPQEELKLVAKLIKPKFVIPVHGYYFMRATNCEVMEEAGIPKENCILIDNGQVVEMTKDDVRVTNKTIDAFYVLVDGLGVGDVEEIVLRDRRVLAEEGMLVLITTLERETGRIMKNPDIISRGFIYLKENKEVLDEIRRRIRNIIGRIPRQQTPNADYLKSLIRDQIGQYLYNKTNRRPMVLPVIIEV</sequence>
<feature type="binding site" evidence="12">
    <location>
        <position position="84"/>
    </location>
    <ligand>
        <name>Zn(2+)</name>
        <dbReference type="ChEBI" id="CHEBI:29105"/>
        <label>1</label>
        <note>catalytic</note>
    </ligand>
</feature>
<dbReference type="CDD" id="cd07714">
    <property type="entry name" value="RNaseJ_MBL-fold"/>
    <property type="match status" value="1"/>
</dbReference>
<dbReference type="InterPro" id="IPR036866">
    <property type="entry name" value="RibonucZ/Hydroxyglut_hydro"/>
</dbReference>
<feature type="binding site" evidence="12">
    <location>
        <position position="149"/>
    </location>
    <ligand>
        <name>Zn(2+)</name>
        <dbReference type="ChEBI" id="CHEBI:29105"/>
        <label>1</label>
        <note>catalytic</note>
    </ligand>
</feature>
<comment type="caution">
    <text evidence="9">Lacks conserved residue(s) required for the propagation of feature annotation.</text>
</comment>
<dbReference type="HAMAP" id="MF_01491">
    <property type="entry name" value="RNase_J_bact"/>
    <property type="match status" value="1"/>
</dbReference>
<name>A0A1G1ZLL8_9BACT</name>
<dbReference type="InterPro" id="IPR042173">
    <property type="entry name" value="RNase_J_2"/>
</dbReference>
<evidence type="ECO:0000256" key="12">
    <source>
        <dbReference type="PIRSR" id="PIRSR004803-3"/>
    </source>
</evidence>
<comment type="subunit">
    <text evidence="9">Homodimer, may be a subunit of the RNA degradosome.</text>
</comment>
<comment type="subcellular location">
    <subcellularLocation>
        <location evidence="9">Cytoplasm</location>
    </subcellularLocation>
</comment>
<comment type="function">
    <text evidence="9">An RNase that has 5'-3' exonuclease and possibly endonuclease activity. Involved in maturation of rRNA and in some organisms also mRNA maturation and/or decay.</text>
</comment>
<dbReference type="EC" id="3.1.-.-" evidence="9"/>
<dbReference type="GO" id="GO:0006364">
    <property type="term" value="P:rRNA processing"/>
    <property type="evidence" value="ECO:0007669"/>
    <property type="project" value="UniProtKB-UniRule"/>
</dbReference>
<feature type="active site" description="Proton acceptor" evidence="10">
    <location>
        <position position="375"/>
    </location>
</feature>
<comment type="cofactor">
    <cofactor evidence="12">
        <name>Zn(2+)</name>
        <dbReference type="ChEBI" id="CHEBI:29105"/>
    </cofactor>
    <text evidence="12">Binds 2 Zn(2+) ions per subunit. It is not clear if Zn(2+) or Mg(2+) is physiologically important.</text>
</comment>
<dbReference type="STRING" id="1798407.A3A16_03090"/>
<dbReference type="InterPro" id="IPR001279">
    <property type="entry name" value="Metallo-B-lactamas"/>
</dbReference>
<gene>
    <name evidence="9" type="primary">rnj</name>
    <name evidence="14" type="ORF">A3A16_03090</name>
</gene>
<feature type="binding site" evidence="12">
    <location>
        <position position="79"/>
    </location>
    <ligand>
        <name>Zn(2+)</name>
        <dbReference type="ChEBI" id="CHEBI:29105"/>
        <label>2</label>
        <note>catalytic</note>
    </ligand>
</feature>
<dbReference type="AlphaFoldDB" id="A0A1G1ZLL8"/>
<evidence type="ECO:0000256" key="10">
    <source>
        <dbReference type="PIRSR" id="PIRSR004803-1"/>
    </source>
</evidence>
<feature type="binding site" evidence="11">
    <location>
        <begin position="371"/>
        <end position="375"/>
    </location>
    <ligand>
        <name>substrate</name>
    </ligand>
</feature>
<accession>A0A1G1ZLL8</accession>
<keyword evidence="8 9" id="KW-0694">RNA-binding</keyword>
<dbReference type="Pfam" id="PF07521">
    <property type="entry name" value="RMMBL"/>
    <property type="match status" value="1"/>
</dbReference>
<dbReference type="Pfam" id="PF17770">
    <property type="entry name" value="RNase_J_C"/>
    <property type="match status" value="1"/>
</dbReference>
<evidence type="ECO:0000256" key="7">
    <source>
        <dbReference type="ARBA" id="ARBA00022839"/>
    </source>
</evidence>
<comment type="caution">
    <text evidence="14">The sequence shown here is derived from an EMBL/GenBank/DDBJ whole genome shotgun (WGS) entry which is preliminary data.</text>
</comment>
<comment type="similarity">
    <text evidence="9">Belongs to the metallo-beta-lactamase superfamily. RNA-metabolizing metallo-beta-lactamase-like family. Bacterial RNase J subfamily.</text>
</comment>
<evidence type="ECO:0000256" key="9">
    <source>
        <dbReference type="HAMAP-Rule" id="MF_01491"/>
    </source>
</evidence>
<keyword evidence="7 9" id="KW-0269">Exonuclease</keyword>
<evidence type="ECO:0000256" key="11">
    <source>
        <dbReference type="PIRSR" id="PIRSR004803-2"/>
    </source>
</evidence>
<evidence type="ECO:0000313" key="15">
    <source>
        <dbReference type="Proteomes" id="UP000177942"/>
    </source>
</evidence>
<dbReference type="GO" id="GO:0004521">
    <property type="term" value="F:RNA endonuclease activity"/>
    <property type="evidence" value="ECO:0007669"/>
    <property type="project" value="UniProtKB-UniRule"/>
</dbReference>
<dbReference type="GO" id="GO:0003723">
    <property type="term" value="F:RNA binding"/>
    <property type="evidence" value="ECO:0007669"/>
    <property type="project" value="UniProtKB-UniRule"/>
</dbReference>
<feature type="binding site" evidence="12">
    <location>
        <position position="81"/>
    </location>
    <ligand>
        <name>Zn(2+)</name>
        <dbReference type="ChEBI" id="CHEBI:29105"/>
        <label>1</label>
        <note>catalytic</note>
    </ligand>
</feature>
<dbReference type="SMART" id="SM00849">
    <property type="entry name" value="Lactamase_B"/>
    <property type="match status" value="1"/>
</dbReference>
<reference evidence="14 15" key="1">
    <citation type="journal article" date="2016" name="Nat. Commun.">
        <title>Thousands of microbial genomes shed light on interconnected biogeochemical processes in an aquifer system.</title>
        <authorList>
            <person name="Anantharaman K."/>
            <person name="Brown C.T."/>
            <person name="Hug L.A."/>
            <person name="Sharon I."/>
            <person name="Castelle C.J."/>
            <person name="Probst A.J."/>
            <person name="Thomas B.C."/>
            <person name="Singh A."/>
            <person name="Wilkins M.J."/>
            <person name="Karaoz U."/>
            <person name="Brodie E.L."/>
            <person name="Williams K.H."/>
            <person name="Hubbard S.S."/>
            <person name="Banfield J.F."/>
        </authorList>
    </citation>
    <scope>NUCLEOTIDE SEQUENCE [LARGE SCALE GENOMIC DNA]</scope>
</reference>
<feature type="domain" description="Metallo-beta-lactamase" evidence="13">
    <location>
        <begin position="26"/>
        <end position="211"/>
    </location>
</feature>
<evidence type="ECO:0000256" key="8">
    <source>
        <dbReference type="ARBA" id="ARBA00022884"/>
    </source>
</evidence>
<feature type="active site" description="Proton donor" evidence="10">
    <location>
        <position position="202"/>
    </location>
</feature>
<dbReference type="Gene3D" id="3.40.50.10710">
    <property type="entry name" value="Metallo-hydrolase/oxidoreductase"/>
    <property type="match status" value="1"/>
</dbReference>
<comment type="cofactor">
    <cofactor evidence="12">
        <name>Ca(2+)</name>
        <dbReference type="ChEBI" id="CHEBI:29108"/>
    </cofactor>
    <text evidence="12">Binds 1 Ca(2+) cation per subunit. Seen in 1 crystal structure, it is not clear if it is physiologically important.</text>
</comment>
<dbReference type="PIRSF" id="PIRSF004803">
    <property type="entry name" value="RnjA"/>
    <property type="match status" value="1"/>
</dbReference>
<proteinExistence type="inferred from homology"/>
<dbReference type="EMBL" id="MHJJ01000011">
    <property type="protein sequence ID" value="OGY65415.1"/>
    <property type="molecule type" value="Genomic_DNA"/>
</dbReference>
<dbReference type="InterPro" id="IPR041636">
    <property type="entry name" value="RNase_J_C"/>
</dbReference>
<dbReference type="PANTHER" id="PTHR43694">
    <property type="entry name" value="RIBONUCLEASE J"/>
    <property type="match status" value="1"/>
</dbReference>
<dbReference type="Gene3D" id="3.10.20.580">
    <property type="match status" value="1"/>
</dbReference>
<feature type="binding site" evidence="12">
    <location>
        <position position="397"/>
    </location>
    <ligand>
        <name>Zn(2+)</name>
        <dbReference type="ChEBI" id="CHEBI:29105"/>
        <label>1</label>
        <note>catalytic</note>
    </ligand>
</feature>
<protein>
    <recommendedName>
        <fullName evidence="9">Ribonuclease J</fullName>
        <shortName evidence="9">RNase J</shortName>
        <ecNumber evidence="9">3.1.-.-</ecNumber>
    </recommendedName>
</protein>
<dbReference type="Pfam" id="PF22505">
    <property type="entry name" value="RNase_J_b_CASP"/>
    <property type="match status" value="1"/>
</dbReference>
<dbReference type="SUPFAM" id="SSF56281">
    <property type="entry name" value="Metallo-hydrolase/oxidoreductase"/>
    <property type="match status" value="1"/>
</dbReference>
<feature type="binding site" evidence="12">
    <location>
        <position position="54"/>
    </location>
    <ligand>
        <name>Ca(2+)</name>
        <dbReference type="ChEBI" id="CHEBI:29108"/>
    </ligand>
</feature>
<evidence type="ECO:0000256" key="1">
    <source>
        <dbReference type="ARBA" id="ARBA00022490"/>
    </source>
</evidence>
<dbReference type="InterPro" id="IPR011108">
    <property type="entry name" value="RMMBL"/>
</dbReference>
<dbReference type="InterPro" id="IPR030854">
    <property type="entry name" value="RNase_J_bac"/>
</dbReference>
<dbReference type="InterPro" id="IPR004613">
    <property type="entry name" value="RNase_J"/>
</dbReference>
<dbReference type="Gene3D" id="3.60.15.10">
    <property type="entry name" value="Ribonuclease Z/Hydroxyacylglutathione hydrolase-like"/>
    <property type="match status" value="1"/>
</dbReference>
<dbReference type="GO" id="GO:0005737">
    <property type="term" value="C:cytoplasm"/>
    <property type="evidence" value="ECO:0007669"/>
    <property type="project" value="UniProtKB-SubCell"/>
</dbReference>
<evidence type="ECO:0000259" key="13">
    <source>
        <dbReference type="SMART" id="SM00849"/>
    </source>
</evidence>
<keyword evidence="6 12" id="KW-0862">Zinc</keyword>
<evidence type="ECO:0000256" key="5">
    <source>
        <dbReference type="ARBA" id="ARBA00022801"/>
    </source>
</evidence>
<evidence type="ECO:0000313" key="14">
    <source>
        <dbReference type="EMBL" id="OGY65415.1"/>
    </source>
</evidence>
<evidence type="ECO:0000256" key="2">
    <source>
        <dbReference type="ARBA" id="ARBA00022722"/>
    </source>
</evidence>
<feature type="binding site" evidence="12">
    <location>
        <position position="83"/>
    </location>
    <ligand>
        <name>Zn(2+)</name>
        <dbReference type="ChEBI" id="CHEBI:29105"/>
        <label>1</label>
        <note>catalytic</note>
    </ligand>
</feature>
<evidence type="ECO:0000256" key="4">
    <source>
        <dbReference type="ARBA" id="ARBA00022759"/>
    </source>
</evidence>
<dbReference type="PANTHER" id="PTHR43694:SF1">
    <property type="entry name" value="RIBONUCLEASE J"/>
    <property type="match status" value="1"/>
</dbReference>
<dbReference type="Pfam" id="PF00753">
    <property type="entry name" value="Lactamase_B"/>
    <property type="match status" value="1"/>
</dbReference>
<organism evidence="14 15">
    <name type="scientific">Candidatus Harrisonbacteria bacterium RIFCSPLOWO2_01_FULL_44_18</name>
    <dbReference type="NCBI Taxonomy" id="1798407"/>
    <lineage>
        <taxon>Bacteria</taxon>
        <taxon>Candidatus Harrisoniibacteriota</taxon>
    </lineage>
</organism>
<keyword evidence="5 9" id="KW-0378">Hydrolase</keyword>
<keyword evidence="4 9" id="KW-0255">Endonuclease</keyword>
<dbReference type="NCBIfam" id="TIGR00649">
    <property type="entry name" value="MG423"/>
    <property type="match status" value="1"/>
</dbReference>
<feature type="binding site" evidence="12">
    <location>
        <position position="171"/>
    </location>
    <ligand>
        <name>Zn(2+)</name>
        <dbReference type="ChEBI" id="CHEBI:29105"/>
        <label>1</label>
        <note>catalytic</note>
    </ligand>
</feature>